<protein>
    <submittedName>
        <fullName evidence="1">Alpha/beta hydrolase domain-containing protein 17B-like isoform X2</fullName>
    </submittedName>
</protein>
<reference evidence="1" key="1">
    <citation type="submission" date="2018-02" db="EMBL/GenBank/DDBJ databases">
        <title>Rhizophora mucronata_Transcriptome.</title>
        <authorList>
            <person name="Meera S.P."/>
            <person name="Sreeshan A."/>
            <person name="Augustine A."/>
        </authorList>
    </citation>
    <scope>NUCLEOTIDE SEQUENCE</scope>
    <source>
        <tissue evidence="1">Leaf</tissue>
    </source>
</reference>
<proteinExistence type="predicted"/>
<dbReference type="GO" id="GO:0016787">
    <property type="term" value="F:hydrolase activity"/>
    <property type="evidence" value="ECO:0007669"/>
    <property type="project" value="UniProtKB-KW"/>
</dbReference>
<keyword evidence="1" id="KW-0378">Hydrolase</keyword>
<evidence type="ECO:0000313" key="1">
    <source>
        <dbReference type="EMBL" id="MBW95844.1"/>
    </source>
</evidence>
<name>A0A2P2JQW4_RHIMU</name>
<dbReference type="EMBL" id="GGEC01015361">
    <property type="protein sequence ID" value="MBW95844.1"/>
    <property type="molecule type" value="Transcribed_RNA"/>
</dbReference>
<accession>A0A2P2JQW4</accession>
<organism evidence="1">
    <name type="scientific">Rhizophora mucronata</name>
    <name type="common">Asiatic mangrove</name>
    <dbReference type="NCBI Taxonomy" id="61149"/>
    <lineage>
        <taxon>Eukaryota</taxon>
        <taxon>Viridiplantae</taxon>
        <taxon>Streptophyta</taxon>
        <taxon>Embryophyta</taxon>
        <taxon>Tracheophyta</taxon>
        <taxon>Spermatophyta</taxon>
        <taxon>Magnoliopsida</taxon>
        <taxon>eudicotyledons</taxon>
        <taxon>Gunneridae</taxon>
        <taxon>Pentapetalae</taxon>
        <taxon>rosids</taxon>
        <taxon>fabids</taxon>
        <taxon>Malpighiales</taxon>
        <taxon>Rhizophoraceae</taxon>
        <taxon>Rhizophora</taxon>
    </lineage>
</organism>
<dbReference type="AlphaFoldDB" id="A0A2P2JQW4"/>
<sequence>MVSSLWLPLPLHWMYFLLIRREETRLLLFTLKTRL</sequence>